<reference evidence="1 2" key="1">
    <citation type="submission" date="2020-03" db="EMBL/GenBank/DDBJ databases">
        <title>Genomic Encyclopedia of Type Strains, Phase IV (KMG-IV): sequencing the most valuable type-strain genomes for metagenomic binning, comparative biology and taxonomic classification.</title>
        <authorList>
            <person name="Goeker M."/>
        </authorList>
    </citation>
    <scope>NUCLEOTIDE SEQUENCE [LARGE SCALE GENOMIC DNA]</scope>
    <source>
        <strain evidence="1 2">DSM 4736</strain>
    </source>
</reference>
<protein>
    <submittedName>
        <fullName evidence="1">Uncharacterized protein</fullName>
    </submittedName>
</protein>
<evidence type="ECO:0000313" key="2">
    <source>
        <dbReference type="Proteomes" id="UP000587415"/>
    </source>
</evidence>
<name>A0A7X5YM05_9CAUL</name>
<comment type="caution">
    <text evidence="1">The sequence shown here is derived from an EMBL/GenBank/DDBJ whole genome shotgun (WGS) entry which is preliminary data.</text>
</comment>
<dbReference type="AlphaFoldDB" id="A0A7X5YM05"/>
<gene>
    <name evidence="1" type="ORF">GGQ87_002711</name>
</gene>
<dbReference type="EMBL" id="JAATJM010000002">
    <property type="protein sequence ID" value="NJC42416.1"/>
    <property type="molecule type" value="Genomic_DNA"/>
</dbReference>
<dbReference type="RefSeq" id="WP_168048611.1">
    <property type="nucleotide sequence ID" value="NZ_JAATJM010000002.1"/>
</dbReference>
<sequence length="46" mass="4765">MIASLIAVMALAIQQWTRPSLGPWGMDQAAASIPGVLDAQPVSTSL</sequence>
<keyword evidence="2" id="KW-1185">Reference proteome</keyword>
<accession>A0A7X5YM05</accession>
<proteinExistence type="predicted"/>
<organism evidence="1 2">
    <name type="scientific">Brevundimonas alba</name>
    <dbReference type="NCBI Taxonomy" id="74314"/>
    <lineage>
        <taxon>Bacteria</taxon>
        <taxon>Pseudomonadati</taxon>
        <taxon>Pseudomonadota</taxon>
        <taxon>Alphaproteobacteria</taxon>
        <taxon>Caulobacterales</taxon>
        <taxon>Caulobacteraceae</taxon>
        <taxon>Brevundimonas</taxon>
    </lineage>
</organism>
<dbReference type="Proteomes" id="UP000587415">
    <property type="component" value="Unassembled WGS sequence"/>
</dbReference>
<evidence type="ECO:0000313" key="1">
    <source>
        <dbReference type="EMBL" id="NJC42416.1"/>
    </source>
</evidence>